<dbReference type="InterPro" id="IPR003591">
    <property type="entry name" value="Leu-rich_rpt_typical-subtyp"/>
</dbReference>
<evidence type="ECO:0000256" key="7">
    <source>
        <dbReference type="ARBA" id="ARBA00022729"/>
    </source>
</evidence>
<evidence type="ECO:0000256" key="9">
    <source>
        <dbReference type="ARBA" id="ARBA00022989"/>
    </source>
</evidence>
<protein>
    <submittedName>
        <fullName evidence="16">LRR receptor-like serine/threonine-protein kinase GSO1</fullName>
    </submittedName>
</protein>
<dbReference type="FunFam" id="3.80.10.10:FF:000722">
    <property type="entry name" value="Leucine-rich repeat receptor-like protein kinase"/>
    <property type="match status" value="1"/>
</dbReference>
<evidence type="ECO:0000256" key="10">
    <source>
        <dbReference type="ARBA" id="ARBA00023136"/>
    </source>
</evidence>
<feature type="domain" description="Leucine-rich repeat-containing N-terminal plant-type" evidence="14">
    <location>
        <begin position="38"/>
        <end position="63"/>
    </location>
</feature>
<evidence type="ECO:0000256" key="5">
    <source>
        <dbReference type="ARBA" id="ARBA00022614"/>
    </source>
</evidence>
<keyword evidence="6 12" id="KW-0812">Transmembrane</keyword>
<keyword evidence="3" id="KW-1003">Cell membrane</keyword>
<dbReference type="STRING" id="4432.A0A1U7YU24"/>
<keyword evidence="9 12" id="KW-1133">Transmembrane helix</keyword>
<dbReference type="Pfam" id="PF13855">
    <property type="entry name" value="LRR_8"/>
    <property type="match status" value="1"/>
</dbReference>
<dbReference type="AlphaFoldDB" id="A0A1U7YU24"/>
<dbReference type="RefSeq" id="XP_010241267.1">
    <property type="nucleotide sequence ID" value="XM_010242965.1"/>
</dbReference>
<proteinExistence type="inferred from homology"/>
<dbReference type="OMA" id="DHNCSLE"/>
<dbReference type="PANTHER" id="PTHR48063">
    <property type="entry name" value="LRR RECEPTOR-LIKE KINASE"/>
    <property type="match status" value="1"/>
</dbReference>
<evidence type="ECO:0000256" key="3">
    <source>
        <dbReference type="ARBA" id="ARBA00022475"/>
    </source>
</evidence>
<dbReference type="PROSITE" id="PS51450">
    <property type="entry name" value="LRR"/>
    <property type="match status" value="1"/>
</dbReference>
<dbReference type="InParanoid" id="A0A1U7YU24"/>
<dbReference type="Pfam" id="PF08263">
    <property type="entry name" value="LRRNT_2"/>
    <property type="match status" value="1"/>
</dbReference>
<name>A0A1U7YU24_NELNU</name>
<keyword evidence="5" id="KW-0433">Leucine-rich repeat</keyword>
<dbReference type="Gene3D" id="3.80.10.10">
    <property type="entry name" value="Ribonuclease Inhibitor"/>
    <property type="match status" value="1"/>
</dbReference>
<evidence type="ECO:0000313" key="15">
    <source>
        <dbReference type="Proteomes" id="UP000189703"/>
    </source>
</evidence>
<evidence type="ECO:0000256" key="4">
    <source>
        <dbReference type="ARBA" id="ARBA00022553"/>
    </source>
</evidence>
<feature type="transmembrane region" description="Helical" evidence="12">
    <location>
        <begin position="377"/>
        <end position="398"/>
    </location>
</feature>
<dbReference type="SMART" id="SM00369">
    <property type="entry name" value="LRR_TYP"/>
    <property type="match status" value="5"/>
</dbReference>
<evidence type="ECO:0000256" key="13">
    <source>
        <dbReference type="SAM" id="SignalP"/>
    </source>
</evidence>
<evidence type="ECO:0000259" key="14">
    <source>
        <dbReference type="Pfam" id="PF08263"/>
    </source>
</evidence>
<evidence type="ECO:0000256" key="1">
    <source>
        <dbReference type="ARBA" id="ARBA00004251"/>
    </source>
</evidence>
<dbReference type="Pfam" id="PF12799">
    <property type="entry name" value="LRR_4"/>
    <property type="match status" value="1"/>
</dbReference>
<dbReference type="Proteomes" id="UP000189703">
    <property type="component" value="Unplaced"/>
</dbReference>
<evidence type="ECO:0000313" key="16">
    <source>
        <dbReference type="RefSeq" id="XP_010241267.1"/>
    </source>
</evidence>
<dbReference type="InterPro" id="IPR013210">
    <property type="entry name" value="LRR_N_plant-typ"/>
</dbReference>
<dbReference type="OrthoDB" id="676979at2759"/>
<accession>A0A1U7YU24</accession>
<evidence type="ECO:0000256" key="2">
    <source>
        <dbReference type="ARBA" id="ARBA00009592"/>
    </source>
</evidence>
<dbReference type="FunFam" id="3.80.10.10:FF:000383">
    <property type="entry name" value="Leucine-rich repeat receptor protein kinase EMS1"/>
    <property type="match status" value="2"/>
</dbReference>
<dbReference type="InterPro" id="IPR046956">
    <property type="entry name" value="RLP23-like"/>
</dbReference>
<keyword evidence="4" id="KW-0597">Phosphoprotein</keyword>
<dbReference type="GO" id="GO:0005886">
    <property type="term" value="C:plasma membrane"/>
    <property type="evidence" value="ECO:0007669"/>
    <property type="project" value="UniProtKB-SubCell"/>
</dbReference>
<reference evidence="16" key="1">
    <citation type="submission" date="2025-08" db="UniProtKB">
        <authorList>
            <consortium name="RefSeq"/>
        </authorList>
    </citation>
    <scope>IDENTIFICATION</scope>
</reference>
<keyword evidence="7 13" id="KW-0732">Signal</keyword>
<feature type="signal peptide" evidence="13">
    <location>
        <begin position="1"/>
        <end position="31"/>
    </location>
</feature>
<dbReference type="InterPro" id="IPR032675">
    <property type="entry name" value="LRR_dom_sf"/>
</dbReference>
<feature type="chain" id="PRO_5010585436" evidence="13">
    <location>
        <begin position="32"/>
        <end position="421"/>
    </location>
</feature>
<dbReference type="InterPro" id="IPR001611">
    <property type="entry name" value="Leu-rich_rpt"/>
</dbReference>
<evidence type="ECO:0000256" key="6">
    <source>
        <dbReference type="ARBA" id="ARBA00022692"/>
    </source>
</evidence>
<dbReference type="PANTHER" id="PTHR48063:SF16">
    <property type="entry name" value="LRR RECEPTOR-LIKE SERINE_THREONINE-PROTEIN KINASE GSO1"/>
    <property type="match status" value="1"/>
</dbReference>
<keyword evidence="11" id="KW-0325">Glycoprotein</keyword>
<organism evidence="15 16">
    <name type="scientific">Nelumbo nucifera</name>
    <name type="common">Sacred lotus</name>
    <dbReference type="NCBI Taxonomy" id="4432"/>
    <lineage>
        <taxon>Eukaryota</taxon>
        <taxon>Viridiplantae</taxon>
        <taxon>Streptophyta</taxon>
        <taxon>Embryophyta</taxon>
        <taxon>Tracheophyta</taxon>
        <taxon>Spermatophyta</taxon>
        <taxon>Magnoliopsida</taxon>
        <taxon>Proteales</taxon>
        <taxon>Nelumbonaceae</taxon>
        <taxon>Nelumbo</taxon>
    </lineage>
</organism>
<dbReference type="PRINTS" id="PR00019">
    <property type="entry name" value="LEURICHRPT"/>
</dbReference>
<dbReference type="InterPro" id="IPR025875">
    <property type="entry name" value="Leu-rich_rpt_4"/>
</dbReference>
<dbReference type="KEGG" id="nnu:104585921"/>
<comment type="subcellular location">
    <subcellularLocation>
        <location evidence="1">Cell membrane</location>
        <topology evidence="1">Single-pass type I membrane protein</topology>
    </subcellularLocation>
</comment>
<keyword evidence="8" id="KW-0677">Repeat</keyword>
<keyword evidence="15" id="KW-1185">Reference proteome</keyword>
<dbReference type="SUPFAM" id="SSF52058">
    <property type="entry name" value="L domain-like"/>
    <property type="match status" value="1"/>
</dbReference>
<dbReference type="Pfam" id="PF00560">
    <property type="entry name" value="LRR_1"/>
    <property type="match status" value="4"/>
</dbReference>
<gene>
    <name evidence="16" type="primary">LOC104585921</name>
</gene>
<evidence type="ECO:0000256" key="11">
    <source>
        <dbReference type="ARBA" id="ARBA00023180"/>
    </source>
</evidence>
<evidence type="ECO:0000256" key="12">
    <source>
        <dbReference type="SAM" id="Phobius"/>
    </source>
</evidence>
<dbReference type="eggNOG" id="KOG0619">
    <property type="taxonomic scope" value="Eukaryota"/>
</dbReference>
<evidence type="ECO:0000256" key="8">
    <source>
        <dbReference type="ARBA" id="ARBA00022737"/>
    </source>
</evidence>
<sequence>MSAAEMMRTFNVVGWALLIIYLLSRVSVCHGAATGCSESDRKALIDFRSGIVDPEGRLHSWQGSNIPTSIGNMFLLEVLSLSRNNLTGNLPASLGNCSNLNALDLRENHLSGPIPWSWGQLQMLQSLHLGGNRISGELPSSLQNCSSLETLNLGNNKLFGKIPHWIGESLFALRILRLRSNAFSGRIPSQLSNMSSLQVLDLADNNLVGSIPSSLGNLKAMANVPVFAVRRRRRHRHILRGELGFVHERLAPYIQQNSFSWLMVLNLSRNHFTGKIPETIASLHELSSLDVSNNQLSGAIPSIMSTMASLSYLNLSNNNLSGSIPYKGQLTTFDMYSYTGNPGLCGDPLPVKCDEGEYSNQQTTVERNEGNIVNSNWFYSGIGTGFAAGLLVPFLVLAMKRSWGNYYFSLVDKIVDRIWDK</sequence>
<comment type="similarity">
    <text evidence="2">Belongs to the RLP family.</text>
</comment>
<keyword evidence="10 12" id="KW-0472">Membrane</keyword>
<dbReference type="GeneID" id="104585921"/>